<dbReference type="RefSeq" id="WP_168101649.1">
    <property type="nucleotide sequence ID" value="NZ_JAATEN010000007.1"/>
</dbReference>
<accession>A0ABX1BW15</accession>
<dbReference type="Proteomes" id="UP000695264">
    <property type="component" value="Unassembled WGS sequence"/>
</dbReference>
<reference evidence="1 2" key="1">
    <citation type="submission" date="2020-03" db="EMBL/GenBank/DDBJ databases">
        <title>WGS of actinomycetes isolated from Thailand.</title>
        <authorList>
            <person name="Thawai C."/>
        </authorList>
    </citation>
    <scope>NUCLEOTIDE SEQUENCE [LARGE SCALE GENOMIC DNA]</scope>
    <source>
        <strain evidence="1 2">PLAI 1-29</strain>
    </source>
</reference>
<comment type="caution">
    <text evidence="1">The sequence shown here is derived from an EMBL/GenBank/DDBJ whole genome shotgun (WGS) entry which is preliminary data.</text>
</comment>
<gene>
    <name evidence="1" type="ORF">HCK00_12195</name>
</gene>
<evidence type="ECO:0000313" key="2">
    <source>
        <dbReference type="Proteomes" id="UP000695264"/>
    </source>
</evidence>
<name>A0ABX1BW15_9ACTN</name>
<sequence>MPIHRHGVDGERSLTLDAGGLAADATRTAYGHEPNGYVRDGPTRFAWPGVAERLVFDSEAGMFS</sequence>
<keyword evidence="2" id="KW-1185">Reference proteome</keyword>
<evidence type="ECO:0000313" key="1">
    <source>
        <dbReference type="EMBL" id="NJQ01268.1"/>
    </source>
</evidence>
<dbReference type="EMBL" id="JAATEN010000007">
    <property type="protein sequence ID" value="NJQ01268.1"/>
    <property type="molecule type" value="Genomic_DNA"/>
</dbReference>
<protein>
    <recommendedName>
        <fullName evidence="3">Aldose 1-epimerase</fullName>
    </recommendedName>
</protein>
<evidence type="ECO:0008006" key="3">
    <source>
        <dbReference type="Google" id="ProtNLM"/>
    </source>
</evidence>
<organism evidence="1 2">
    <name type="scientific">Streptomyces zingiberis</name>
    <dbReference type="NCBI Taxonomy" id="2053010"/>
    <lineage>
        <taxon>Bacteria</taxon>
        <taxon>Bacillati</taxon>
        <taxon>Actinomycetota</taxon>
        <taxon>Actinomycetes</taxon>
        <taxon>Kitasatosporales</taxon>
        <taxon>Streptomycetaceae</taxon>
        <taxon>Streptomyces</taxon>
    </lineage>
</organism>
<proteinExistence type="predicted"/>